<evidence type="ECO:0000259" key="4">
    <source>
        <dbReference type="PROSITE" id="PS50893"/>
    </source>
</evidence>
<name>A0A0R2CPH2_9LACO</name>
<dbReference type="SMART" id="SM00382">
    <property type="entry name" value="AAA"/>
    <property type="match status" value="1"/>
</dbReference>
<dbReference type="InterPro" id="IPR003439">
    <property type="entry name" value="ABC_transporter-like_ATP-bd"/>
</dbReference>
<evidence type="ECO:0000313" key="5">
    <source>
        <dbReference type="EMBL" id="KRM93645.1"/>
    </source>
</evidence>
<dbReference type="InterPro" id="IPR051782">
    <property type="entry name" value="ABC_Transporter_VariousFunc"/>
</dbReference>
<dbReference type="InterPro" id="IPR003593">
    <property type="entry name" value="AAA+_ATPase"/>
</dbReference>
<evidence type="ECO:0000256" key="1">
    <source>
        <dbReference type="ARBA" id="ARBA00022448"/>
    </source>
</evidence>
<dbReference type="Proteomes" id="UP000051256">
    <property type="component" value="Unassembled WGS sequence"/>
</dbReference>
<evidence type="ECO:0000256" key="2">
    <source>
        <dbReference type="ARBA" id="ARBA00022741"/>
    </source>
</evidence>
<dbReference type="GO" id="GO:0005524">
    <property type="term" value="F:ATP binding"/>
    <property type="evidence" value="ECO:0007669"/>
    <property type="project" value="UniProtKB-KW"/>
</dbReference>
<reference evidence="5 6" key="1">
    <citation type="journal article" date="2015" name="Genome Announc.">
        <title>Expanding the biotechnology potential of lactobacilli through comparative genomics of 213 strains and associated genera.</title>
        <authorList>
            <person name="Sun Z."/>
            <person name="Harris H.M."/>
            <person name="McCann A."/>
            <person name="Guo C."/>
            <person name="Argimon S."/>
            <person name="Zhang W."/>
            <person name="Yang X."/>
            <person name="Jeffery I.B."/>
            <person name="Cooney J.C."/>
            <person name="Kagawa T.F."/>
            <person name="Liu W."/>
            <person name="Song Y."/>
            <person name="Salvetti E."/>
            <person name="Wrobel A."/>
            <person name="Rasinkangas P."/>
            <person name="Parkhill J."/>
            <person name="Rea M.C."/>
            <person name="O'Sullivan O."/>
            <person name="Ritari J."/>
            <person name="Douillard F.P."/>
            <person name="Paul Ross R."/>
            <person name="Yang R."/>
            <person name="Briner A.E."/>
            <person name="Felis G.E."/>
            <person name="de Vos W.M."/>
            <person name="Barrangou R."/>
            <person name="Klaenhammer T.R."/>
            <person name="Caufield P.W."/>
            <person name="Cui Y."/>
            <person name="Zhang H."/>
            <person name="O'Toole P.W."/>
        </authorList>
    </citation>
    <scope>NUCLEOTIDE SEQUENCE [LARGE SCALE GENOMIC DNA]</scope>
    <source>
        <strain evidence="5 6">DSM 24302</strain>
    </source>
</reference>
<dbReference type="Pfam" id="PF00005">
    <property type="entry name" value="ABC_tran"/>
    <property type="match status" value="1"/>
</dbReference>
<dbReference type="GO" id="GO:0016887">
    <property type="term" value="F:ATP hydrolysis activity"/>
    <property type="evidence" value="ECO:0007669"/>
    <property type="project" value="InterPro"/>
</dbReference>
<comment type="caution">
    <text evidence="5">The sequence shown here is derived from an EMBL/GenBank/DDBJ whole genome shotgun (WGS) entry which is preliminary data.</text>
</comment>
<dbReference type="AlphaFoldDB" id="A0A0R2CPH2"/>
<accession>A0A0R2CPH2</accession>
<proteinExistence type="predicted"/>
<dbReference type="PROSITE" id="PS50893">
    <property type="entry name" value="ABC_TRANSPORTER_2"/>
    <property type="match status" value="1"/>
</dbReference>
<dbReference type="RefSeq" id="WP_056978197.1">
    <property type="nucleotide sequence ID" value="NZ_AYZR01000008.1"/>
</dbReference>
<protein>
    <submittedName>
        <fullName evidence="5">ABC transporter-like protein</fullName>
    </submittedName>
</protein>
<dbReference type="PATRIC" id="fig|1423802.4.peg.373"/>
<dbReference type="EMBL" id="AYZR01000008">
    <property type="protein sequence ID" value="KRM93645.1"/>
    <property type="molecule type" value="Genomic_DNA"/>
</dbReference>
<organism evidence="5 6">
    <name type="scientific">Lentilactobacillus senioris DSM 24302 = JCM 17472</name>
    <dbReference type="NCBI Taxonomy" id="1423802"/>
    <lineage>
        <taxon>Bacteria</taxon>
        <taxon>Bacillati</taxon>
        <taxon>Bacillota</taxon>
        <taxon>Bacilli</taxon>
        <taxon>Lactobacillales</taxon>
        <taxon>Lactobacillaceae</taxon>
        <taxon>Lentilactobacillus</taxon>
    </lineage>
</organism>
<dbReference type="SUPFAM" id="SSF52540">
    <property type="entry name" value="P-loop containing nucleoside triphosphate hydrolases"/>
    <property type="match status" value="1"/>
</dbReference>
<keyword evidence="1" id="KW-0813">Transport</keyword>
<gene>
    <name evidence="5" type="ORF">FC56_GL000362</name>
</gene>
<dbReference type="Gene3D" id="3.40.50.300">
    <property type="entry name" value="P-loop containing nucleotide triphosphate hydrolases"/>
    <property type="match status" value="1"/>
</dbReference>
<keyword evidence="2" id="KW-0547">Nucleotide-binding</keyword>
<dbReference type="PANTHER" id="PTHR42939:SF1">
    <property type="entry name" value="ABC TRANSPORTER ATP-BINDING PROTEIN ALBC-RELATED"/>
    <property type="match status" value="1"/>
</dbReference>
<evidence type="ECO:0000313" key="6">
    <source>
        <dbReference type="Proteomes" id="UP000051256"/>
    </source>
</evidence>
<keyword evidence="3" id="KW-0067">ATP-binding</keyword>
<dbReference type="STRING" id="1423802.FC56_GL000362"/>
<sequence>MSVLDVSHISKSFGNQTILNDVNLSFSGNKIYGLLGRNGAGKSTLLNIITNRLLPNGGKVTINGDTVDNNDEALSHLFLMSEVNMYSNGSKLSKIIDDTELLYGSIDRQLVTELANKFELDLNQRFGKLSTGYRSIFKLILALCLPVEYVLLDEPVLGLDASHRELFYSEMLKTYADQPRNFIISTHLIEEIATIISDVIVLDNGHVLLHDTAENVLAQSSVVVGPKADVEQYTQDLNVIGKESIGQLAAFYIYGELNDRPIPDTVKISPVDLQKIFIFLTNYTNGGNGSEK</sequence>
<dbReference type="InterPro" id="IPR027417">
    <property type="entry name" value="P-loop_NTPase"/>
</dbReference>
<keyword evidence="6" id="KW-1185">Reference proteome</keyword>
<dbReference type="PANTHER" id="PTHR42939">
    <property type="entry name" value="ABC TRANSPORTER ATP-BINDING PROTEIN ALBC-RELATED"/>
    <property type="match status" value="1"/>
</dbReference>
<feature type="domain" description="ABC transporter" evidence="4">
    <location>
        <begin position="4"/>
        <end position="229"/>
    </location>
</feature>
<evidence type="ECO:0000256" key="3">
    <source>
        <dbReference type="ARBA" id="ARBA00022840"/>
    </source>
</evidence>